<organism evidence="2">
    <name type="scientific">Schistocephalus solidus</name>
    <name type="common">Tapeworm</name>
    <dbReference type="NCBI Taxonomy" id="70667"/>
    <lineage>
        <taxon>Eukaryota</taxon>
        <taxon>Metazoa</taxon>
        <taxon>Spiralia</taxon>
        <taxon>Lophotrochozoa</taxon>
        <taxon>Platyhelminthes</taxon>
        <taxon>Cestoda</taxon>
        <taxon>Eucestoda</taxon>
        <taxon>Diphyllobothriidea</taxon>
        <taxon>Diphyllobothriidae</taxon>
        <taxon>Schistocephalus</taxon>
    </lineage>
</organism>
<dbReference type="AlphaFoldDB" id="A0A183TQB6"/>
<accession>A0A183TQB6</accession>
<evidence type="ECO:0000313" key="2">
    <source>
        <dbReference type="WBParaSite" id="SSLN_0001936901-mRNA-1"/>
    </source>
</evidence>
<evidence type="ECO:0000256" key="1">
    <source>
        <dbReference type="SAM" id="MobiDB-lite"/>
    </source>
</evidence>
<dbReference type="WBParaSite" id="SSLN_0001936901-mRNA-1">
    <property type="protein sequence ID" value="SSLN_0001936901-mRNA-1"/>
    <property type="gene ID" value="SSLN_0001936901"/>
</dbReference>
<protein>
    <submittedName>
        <fullName evidence="2">Pecanex-like protein</fullName>
    </submittedName>
</protein>
<feature type="compositionally biased region" description="Low complexity" evidence="1">
    <location>
        <begin position="135"/>
        <end position="146"/>
    </location>
</feature>
<sequence length="274" mass="29230">LSCSNRPVGRTVAFTRPRDLCPESQPFSAGANQPIKYRLNAHWLTQSTGTRIDARAHVSLSFCLPPSGSRSLSLSHCRHQRLEIRSSRCVTAVAATTAIVTGTGPASRLSHQRGDTGRPRTREIYVLMRTSTAPAKSASVAGAAPSNSHLSGRMEESTEKGDTAAGFRRLSAYSSNDREREARVRRVTTTSSLGLTGGGASPAVPPRKSSHLTSLIPALSTGLPSNKPTFVSQPSALLASLLTSLLANPVLMSPDLLHKFGLPQITNISHRFNT</sequence>
<feature type="compositionally biased region" description="Basic and acidic residues" evidence="1">
    <location>
        <begin position="152"/>
        <end position="162"/>
    </location>
</feature>
<reference evidence="2" key="1">
    <citation type="submission" date="2016-06" db="UniProtKB">
        <authorList>
            <consortium name="WormBaseParasite"/>
        </authorList>
    </citation>
    <scope>IDENTIFICATION</scope>
</reference>
<name>A0A183TQB6_SCHSO</name>
<feature type="region of interest" description="Disordered" evidence="1">
    <location>
        <begin position="135"/>
        <end position="209"/>
    </location>
</feature>
<proteinExistence type="predicted"/>